<dbReference type="Pfam" id="PF23263">
    <property type="entry name" value="C8-3_MUC4"/>
    <property type="match status" value="1"/>
</dbReference>
<comment type="caution">
    <text evidence="9">The sequence shown here is derived from an EMBL/GenBank/DDBJ whole genome shotgun (WGS) entry which is preliminary data.</text>
</comment>
<evidence type="ECO:0000256" key="7">
    <source>
        <dbReference type="ARBA" id="ARBA00023157"/>
    </source>
</evidence>
<dbReference type="SMART" id="SM00181">
    <property type="entry name" value="EGF"/>
    <property type="match status" value="4"/>
</dbReference>
<dbReference type="InterPro" id="IPR013783">
    <property type="entry name" value="Ig-like_fold"/>
</dbReference>
<dbReference type="PANTHER" id="PTHR13802:SF52">
    <property type="entry name" value="MUCIN-4"/>
    <property type="match status" value="1"/>
</dbReference>
<dbReference type="InterPro" id="IPR051495">
    <property type="entry name" value="Epithelial_Barrier/Signaling"/>
</dbReference>
<dbReference type="PROSITE" id="PS51233">
    <property type="entry name" value="VWFD"/>
    <property type="match status" value="1"/>
</dbReference>
<dbReference type="EMBL" id="JAODUO010000754">
    <property type="protein sequence ID" value="KAK2175052.1"/>
    <property type="molecule type" value="Genomic_DNA"/>
</dbReference>
<name>A0AAD9KPP9_RIDPI</name>
<dbReference type="PANTHER" id="PTHR13802">
    <property type="entry name" value="MUCIN 4-RELATED"/>
    <property type="match status" value="1"/>
</dbReference>
<evidence type="ECO:0000256" key="5">
    <source>
        <dbReference type="ARBA" id="ARBA00022989"/>
    </source>
</evidence>
<dbReference type="PROSITE" id="PS01187">
    <property type="entry name" value="EGF_CA"/>
    <property type="match status" value="1"/>
</dbReference>
<dbReference type="PROSITE" id="PS00010">
    <property type="entry name" value="ASX_HYDROXYL"/>
    <property type="match status" value="1"/>
</dbReference>
<dbReference type="InterPro" id="IPR009030">
    <property type="entry name" value="Growth_fac_rcpt_cys_sf"/>
</dbReference>
<evidence type="ECO:0000256" key="1">
    <source>
        <dbReference type="ARBA" id="ARBA00004370"/>
    </source>
</evidence>
<dbReference type="Pfam" id="PF17963">
    <property type="entry name" value="Big_9"/>
    <property type="match status" value="1"/>
</dbReference>
<dbReference type="SMART" id="SM00179">
    <property type="entry name" value="EGF_CA"/>
    <property type="match status" value="2"/>
</dbReference>
<evidence type="ECO:0000256" key="2">
    <source>
        <dbReference type="ARBA" id="ARBA00022536"/>
    </source>
</evidence>
<sequence>MDATVFSAFAAKDSDSDTVHIGMNATRDGLAIFVENEDITSWFTSADLSAETDYTGVTLTKKTAKQIEVAFTSMFTLTIGVNAEQLDITVGASSTFHDKTKGLMGVFNGNATDDLLPPGENAVALSNSSSEKTIFFGFGEKWRIEKIDSLFYYASGESYSTYAHTEFQPLFLEDVLNNMTESQRTAALNTCGENKECLFDLAVTGKEEAAAATLATNSKNEKSATALANASPNITVDSVFNVTQGQQNTLTVTTSDPDGDTVAVTLESPLPTNASFEKNTYTWTPDDMNPVNISFSASDGNEGVAAADVTINMCYCFGHGNCLFDLLAEGYELKHTFRIVQCNCSIGWEGDHCEFDLDGCQDNPCTAGTNCSDVTPEEQVIHGKSYNCSECPAGTEDNEGICLPINECDPSNKRHDCAQVCIDQTNGFTCTCDDGYRLDSDGKNCSDVNECSESTSGCEQECENTQGSFVCSCLDGYQLNADNKSCTFGKSLSHYIYSTQGVYTRHLHGLKVR</sequence>
<reference evidence="9" key="1">
    <citation type="journal article" date="2023" name="Mol. Biol. Evol.">
        <title>Third-Generation Sequencing Reveals the Adaptive Role of the Epigenome in Three Deep-Sea Polychaetes.</title>
        <authorList>
            <person name="Perez M."/>
            <person name="Aroh O."/>
            <person name="Sun Y."/>
            <person name="Lan Y."/>
            <person name="Juniper S.K."/>
            <person name="Young C.R."/>
            <person name="Angers B."/>
            <person name="Qian P.Y."/>
        </authorList>
    </citation>
    <scope>NUCLEOTIDE SEQUENCE</scope>
    <source>
        <strain evidence="9">R07B-5</strain>
    </source>
</reference>
<keyword evidence="4" id="KW-0677">Repeat</keyword>
<evidence type="ECO:0000313" key="9">
    <source>
        <dbReference type="EMBL" id="KAK2175052.1"/>
    </source>
</evidence>
<dbReference type="GO" id="GO:0005509">
    <property type="term" value="F:calcium ion binding"/>
    <property type="evidence" value="ECO:0007669"/>
    <property type="project" value="InterPro"/>
</dbReference>
<dbReference type="InterPro" id="IPR026823">
    <property type="entry name" value="cEGF"/>
</dbReference>
<dbReference type="GO" id="GO:0016020">
    <property type="term" value="C:membrane"/>
    <property type="evidence" value="ECO:0007669"/>
    <property type="project" value="UniProtKB-SubCell"/>
</dbReference>
<dbReference type="InterPro" id="IPR000152">
    <property type="entry name" value="EGF-type_Asp/Asn_hydroxyl_site"/>
</dbReference>
<dbReference type="InterPro" id="IPR000742">
    <property type="entry name" value="EGF"/>
</dbReference>
<dbReference type="InterPro" id="IPR001881">
    <property type="entry name" value="EGF-like_Ca-bd_dom"/>
</dbReference>
<keyword evidence="7" id="KW-1015">Disulfide bond</keyword>
<feature type="domain" description="VWFD" evidence="8">
    <location>
        <begin position="1"/>
        <end position="150"/>
    </location>
</feature>
<dbReference type="Pfam" id="PF12662">
    <property type="entry name" value="cEGF"/>
    <property type="match status" value="1"/>
</dbReference>
<evidence type="ECO:0000313" key="10">
    <source>
        <dbReference type="Proteomes" id="UP001209878"/>
    </source>
</evidence>
<keyword evidence="5" id="KW-1133">Transmembrane helix</keyword>
<dbReference type="SUPFAM" id="SSF57184">
    <property type="entry name" value="Growth factor receptor domain"/>
    <property type="match status" value="1"/>
</dbReference>
<keyword evidence="6" id="KW-0472">Membrane</keyword>
<evidence type="ECO:0000256" key="4">
    <source>
        <dbReference type="ARBA" id="ARBA00022737"/>
    </source>
</evidence>
<gene>
    <name evidence="9" type="ORF">NP493_751g01001</name>
</gene>
<dbReference type="Pfam" id="PF14670">
    <property type="entry name" value="FXa_inhibition"/>
    <property type="match status" value="1"/>
</dbReference>
<keyword evidence="3" id="KW-0812">Transmembrane</keyword>
<accession>A0AAD9KPP9</accession>
<dbReference type="InterPro" id="IPR001846">
    <property type="entry name" value="VWF_type-D"/>
</dbReference>
<comment type="subcellular location">
    <subcellularLocation>
        <location evidence="1">Membrane</location>
    </subcellularLocation>
</comment>
<evidence type="ECO:0000259" key="8">
    <source>
        <dbReference type="PROSITE" id="PS51233"/>
    </source>
</evidence>
<dbReference type="AlphaFoldDB" id="A0AAD9KPP9"/>
<proteinExistence type="predicted"/>
<dbReference type="Proteomes" id="UP001209878">
    <property type="component" value="Unassembled WGS sequence"/>
</dbReference>
<dbReference type="InterPro" id="IPR018097">
    <property type="entry name" value="EGF_Ca-bd_CS"/>
</dbReference>
<evidence type="ECO:0000256" key="6">
    <source>
        <dbReference type="ARBA" id="ARBA00023136"/>
    </source>
</evidence>
<dbReference type="Gene3D" id="2.60.40.10">
    <property type="entry name" value="Immunoglobulins"/>
    <property type="match status" value="1"/>
</dbReference>
<dbReference type="CDD" id="cd00054">
    <property type="entry name" value="EGF_CA"/>
    <property type="match status" value="1"/>
</dbReference>
<organism evidence="9 10">
    <name type="scientific">Ridgeia piscesae</name>
    <name type="common">Tubeworm</name>
    <dbReference type="NCBI Taxonomy" id="27915"/>
    <lineage>
        <taxon>Eukaryota</taxon>
        <taxon>Metazoa</taxon>
        <taxon>Spiralia</taxon>
        <taxon>Lophotrochozoa</taxon>
        <taxon>Annelida</taxon>
        <taxon>Polychaeta</taxon>
        <taxon>Sedentaria</taxon>
        <taxon>Canalipalpata</taxon>
        <taxon>Sabellida</taxon>
        <taxon>Siboglinidae</taxon>
        <taxon>Ridgeia</taxon>
    </lineage>
</organism>
<dbReference type="Gene3D" id="2.10.25.10">
    <property type="entry name" value="Laminin"/>
    <property type="match status" value="3"/>
</dbReference>
<evidence type="ECO:0000256" key="3">
    <source>
        <dbReference type="ARBA" id="ARBA00022692"/>
    </source>
</evidence>
<keyword evidence="2" id="KW-0245">EGF-like domain</keyword>
<dbReference type="InterPro" id="IPR056619">
    <property type="entry name" value="C8-3_MUC4"/>
</dbReference>
<keyword evidence="10" id="KW-1185">Reference proteome</keyword>
<dbReference type="PROSITE" id="PS01186">
    <property type="entry name" value="EGF_2"/>
    <property type="match status" value="3"/>
</dbReference>
<protein>
    <recommendedName>
        <fullName evidence="8">VWFD domain-containing protein</fullName>
    </recommendedName>
</protein>